<dbReference type="HOGENOM" id="CLU_2695691_0_0_2"/>
<proteinExistence type="predicted"/>
<evidence type="ECO:0000313" key="1">
    <source>
        <dbReference type="EMBL" id="ERG96460.1"/>
    </source>
</evidence>
<protein>
    <submittedName>
        <fullName evidence="1">Uncharacterized protein</fullName>
    </submittedName>
</protein>
<sequence>MGVLENPHLNADVPLGILRRLGWGVVHGPFRRRTWRTTRRRFLLDRDLFEIRVVEDGAVKIGMSASVESDSTA</sequence>
<evidence type="ECO:0000313" key="2">
    <source>
        <dbReference type="Proteomes" id="UP000030710"/>
    </source>
</evidence>
<dbReference type="EMBL" id="KE356561">
    <property type="protein sequence ID" value="ERG96460.1"/>
    <property type="molecule type" value="Genomic_DNA"/>
</dbReference>
<gene>
    <name evidence="1" type="ORF">J07HQW2_02939</name>
</gene>
<name>U1NH40_9EURY</name>
<organism evidence="1 2">
    <name type="scientific">Haloquadratum walsbyi J07HQW2</name>
    <dbReference type="NCBI Taxonomy" id="1238425"/>
    <lineage>
        <taxon>Archaea</taxon>
        <taxon>Methanobacteriati</taxon>
        <taxon>Methanobacteriota</taxon>
        <taxon>Stenosarchaea group</taxon>
        <taxon>Halobacteria</taxon>
        <taxon>Halobacteriales</taxon>
        <taxon>Haloferacaceae</taxon>
        <taxon>Haloquadratum</taxon>
    </lineage>
</organism>
<accession>U1NH40</accession>
<dbReference type="STRING" id="1238425.J07HQW2_02939"/>
<reference evidence="1 2" key="1">
    <citation type="journal article" date="2013" name="PLoS ONE">
        <title>Assembly-driven community genomics of a hypersaline microbial ecosystem.</title>
        <authorList>
            <person name="Podell S."/>
            <person name="Ugalde J.A."/>
            <person name="Narasingarao P."/>
            <person name="Banfield J.F."/>
            <person name="Heidelberg K.B."/>
            <person name="Allen E.E."/>
        </authorList>
    </citation>
    <scope>NUCLEOTIDE SEQUENCE [LARGE SCALE GENOMIC DNA]</scope>
    <source>
        <strain evidence="2">J07HQW2</strain>
    </source>
</reference>
<dbReference type="AlphaFoldDB" id="U1NH40"/>
<dbReference type="Proteomes" id="UP000030710">
    <property type="component" value="Unassembled WGS sequence"/>
</dbReference>